<dbReference type="Proteomes" id="UP000630923">
    <property type="component" value="Unassembled WGS sequence"/>
</dbReference>
<evidence type="ECO:0000313" key="2">
    <source>
        <dbReference type="Proteomes" id="UP000630923"/>
    </source>
</evidence>
<dbReference type="InterPro" id="IPR009922">
    <property type="entry name" value="DUF1457"/>
</dbReference>
<dbReference type="EMBL" id="BNCI01000001">
    <property type="protein sequence ID" value="GHF19143.1"/>
    <property type="molecule type" value="Genomic_DNA"/>
</dbReference>
<comment type="caution">
    <text evidence="1">The sequence shown here is derived from an EMBL/GenBank/DDBJ whole genome shotgun (WGS) entry which is preliminary data.</text>
</comment>
<keyword evidence="2" id="KW-1185">Reference proteome</keyword>
<protein>
    <recommendedName>
        <fullName evidence="3">PAS domain-containing protein</fullName>
    </recommendedName>
</protein>
<sequence>MNSPKSLEALCISDQASRLVDIWHEERVRENALCPQKASLSMVKLKTILPYIYLSKWEGTDALVLQISGTQLDAWLGKNLAGIDLLSLFQGDEIQKNVDFYQSIRTKPCAGKVTRRRVTLETNLQFDYTTIQLPLFNAEGQVSHIIGVGHQAMDAYDQTKPVSTDFSKTVANYLEHIDIGAGI</sequence>
<proteinExistence type="predicted"/>
<dbReference type="AlphaFoldDB" id="A0A919AQD1"/>
<gene>
    <name evidence="1" type="ORF">GCM10017044_12120</name>
</gene>
<evidence type="ECO:0000313" key="1">
    <source>
        <dbReference type="EMBL" id="GHF19143.1"/>
    </source>
</evidence>
<accession>A0A919AQD1</accession>
<evidence type="ECO:0008006" key="3">
    <source>
        <dbReference type="Google" id="ProtNLM"/>
    </source>
</evidence>
<organism evidence="1 2">
    <name type="scientific">Kordiimonas sediminis</name>
    <dbReference type="NCBI Taxonomy" id="1735581"/>
    <lineage>
        <taxon>Bacteria</taxon>
        <taxon>Pseudomonadati</taxon>
        <taxon>Pseudomonadota</taxon>
        <taxon>Alphaproteobacteria</taxon>
        <taxon>Kordiimonadales</taxon>
        <taxon>Kordiimonadaceae</taxon>
        <taxon>Kordiimonas</taxon>
    </lineage>
</organism>
<reference evidence="1" key="2">
    <citation type="submission" date="2020-09" db="EMBL/GenBank/DDBJ databases">
        <authorList>
            <person name="Sun Q."/>
            <person name="Kim S."/>
        </authorList>
    </citation>
    <scope>NUCLEOTIDE SEQUENCE</scope>
    <source>
        <strain evidence="1">KCTC 42590</strain>
    </source>
</reference>
<name>A0A919AQD1_9PROT</name>
<dbReference type="Pfam" id="PF07310">
    <property type="entry name" value="PAS_5"/>
    <property type="match status" value="1"/>
</dbReference>
<dbReference type="RefSeq" id="WP_191250865.1">
    <property type="nucleotide sequence ID" value="NZ_BNCI01000001.1"/>
</dbReference>
<reference evidence="1" key="1">
    <citation type="journal article" date="2014" name="Int. J. Syst. Evol. Microbiol.">
        <title>Complete genome sequence of Corynebacterium casei LMG S-19264T (=DSM 44701T), isolated from a smear-ripened cheese.</title>
        <authorList>
            <consortium name="US DOE Joint Genome Institute (JGI-PGF)"/>
            <person name="Walter F."/>
            <person name="Albersmeier A."/>
            <person name="Kalinowski J."/>
            <person name="Ruckert C."/>
        </authorList>
    </citation>
    <scope>NUCLEOTIDE SEQUENCE</scope>
    <source>
        <strain evidence="1">KCTC 42590</strain>
    </source>
</reference>